<dbReference type="PANTHER" id="PTHR46060">
    <property type="entry name" value="MARINER MOS1 TRANSPOSASE-LIKE PROTEIN"/>
    <property type="match status" value="1"/>
</dbReference>
<accession>A0AAV1M7L2</accession>
<dbReference type="PANTHER" id="PTHR46060:SF1">
    <property type="entry name" value="MARINER MOS1 TRANSPOSASE-LIKE PROTEIN"/>
    <property type="match status" value="1"/>
</dbReference>
<dbReference type="InterPro" id="IPR041426">
    <property type="entry name" value="Mos1_HTH"/>
</dbReference>
<keyword evidence="3" id="KW-1185">Reference proteome</keyword>
<organism evidence="2 3">
    <name type="scientific">Parnassius mnemosyne</name>
    <name type="common">clouded apollo</name>
    <dbReference type="NCBI Taxonomy" id="213953"/>
    <lineage>
        <taxon>Eukaryota</taxon>
        <taxon>Metazoa</taxon>
        <taxon>Ecdysozoa</taxon>
        <taxon>Arthropoda</taxon>
        <taxon>Hexapoda</taxon>
        <taxon>Insecta</taxon>
        <taxon>Pterygota</taxon>
        <taxon>Neoptera</taxon>
        <taxon>Endopterygota</taxon>
        <taxon>Lepidoptera</taxon>
        <taxon>Glossata</taxon>
        <taxon>Ditrysia</taxon>
        <taxon>Papilionoidea</taxon>
        <taxon>Papilionidae</taxon>
        <taxon>Parnassiinae</taxon>
        <taxon>Parnassini</taxon>
        <taxon>Parnassius</taxon>
        <taxon>Driopa</taxon>
    </lineage>
</organism>
<evidence type="ECO:0000259" key="1">
    <source>
        <dbReference type="Pfam" id="PF17906"/>
    </source>
</evidence>
<proteinExistence type="predicted"/>
<dbReference type="InterPro" id="IPR052709">
    <property type="entry name" value="Transposase-MT_Hybrid"/>
</dbReference>
<dbReference type="Proteomes" id="UP001314205">
    <property type="component" value="Unassembled WGS sequence"/>
</dbReference>
<gene>
    <name evidence="2" type="ORF">PARMNEM_LOCUS21601</name>
</gene>
<dbReference type="Gene3D" id="1.10.10.1450">
    <property type="match status" value="1"/>
</dbReference>
<comment type="caution">
    <text evidence="2">The sequence shown here is derived from an EMBL/GenBank/DDBJ whole genome shotgun (WGS) entry which is preliminary data.</text>
</comment>
<protein>
    <recommendedName>
        <fullName evidence="1">Mos1 transposase HTH domain-containing protein</fullName>
    </recommendedName>
</protein>
<name>A0AAV1M7L2_9NEOP</name>
<dbReference type="EMBL" id="CAVLGL010000148">
    <property type="protein sequence ID" value="CAK1603195.1"/>
    <property type="molecule type" value="Genomic_DNA"/>
</dbReference>
<evidence type="ECO:0000313" key="3">
    <source>
        <dbReference type="Proteomes" id="UP001314205"/>
    </source>
</evidence>
<dbReference type="AlphaFoldDB" id="A0AAV1M7L2"/>
<dbReference type="Pfam" id="PF17906">
    <property type="entry name" value="HTH_48"/>
    <property type="match status" value="1"/>
</dbReference>
<feature type="domain" description="Mos1 transposase HTH" evidence="1">
    <location>
        <begin position="5"/>
        <end position="53"/>
    </location>
</feature>
<reference evidence="2 3" key="1">
    <citation type="submission" date="2023-11" db="EMBL/GenBank/DDBJ databases">
        <authorList>
            <person name="Hedman E."/>
            <person name="Englund M."/>
            <person name="Stromberg M."/>
            <person name="Nyberg Akerstrom W."/>
            <person name="Nylinder S."/>
            <person name="Jareborg N."/>
            <person name="Kallberg Y."/>
            <person name="Kronander E."/>
        </authorList>
    </citation>
    <scope>NUCLEOTIDE SEQUENCE [LARGE SCALE GENOMIC DNA]</scope>
</reference>
<evidence type="ECO:0000313" key="2">
    <source>
        <dbReference type="EMBL" id="CAK1603195.1"/>
    </source>
</evidence>
<sequence length="165" mass="19879">MNLTRENFRTLFFYDFRCNLSQQESYDRLRLAIHDEAPSRATVYNWFNEFKRGYSNLTDDLREGRPSTATTEDNISVVRRMIQTDKRVTYQQIRASLGIGMSQVHKIFHEHLAIRKLCARWIPHNLTHAQKLRRVDWCRELLQRFNNLFESYRSFNFNDCIIIPN</sequence>